<evidence type="ECO:0000256" key="1">
    <source>
        <dbReference type="ARBA" id="ARBA00010515"/>
    </source>
</evidence>
<dbReference type="Pfam" id="PF07859">
    <property type="entry name" value="Abhydrolase_3"/>
    <property type="match status" value="1"/>
</dbReference>
<evidence type="ECO:0000256" key="3">
    <source>
        <dbReference type="SAM" id="SignalP"/>
    </source>
</evidence>
<organism evidence="5 6">
    <name type="scientific">Aureimonas jatrophae</name>
    <dbReference type="NCBI Taxonomy" id="1166073"/>
    <lineage>
        <taxon>Bacteria</taxon>
        <taxon>Pseudomonadati</taxon>
        <taxon>Pseudomonadota</taxon>
        <taxon>Alphaproteobacteria</taxon>
        <taxon>Hyphomicrobiales</taxon>
        <taxon>Aurantimonadaceae</taxon>
        <taxon>Aureimonas</taxon>
    </lineage>
</organism>
<accession>A0A1H0LFB4</accession>
<gene>
    <name evidence="5" type="ORF">SAMN05192530_11011</name>
</gene>
<dbReference type="Proteomes" id="UP000198793">
    <property type="component" value="Unassembled WGS sequence"/>
</dbReference>
<dbReference type="InterPro" id="IPR050300">
    <property type="entry name" value="GDXG_lipolytic_enzyme"/>
</dbReference>
<dbReference type="GO" id="GO:0016787">
    <property type="term" value="F:hydrolase activity"/>
    <property type="evidence" value="ECO:0007669"/>
    <property type="project" value="UniProtKB-KW"/>
</dbReference>
<dbReference type="SUPFAM" id="SSF53474">
    <property type="entry name" value="alpha/beta-Hydrolases"/>
    <property type="match status" value="1"/>
</dbReference>
<dbReference type="PANTHER" id="PTHR48081:SF8">
    <property type="entry name" value="ALPHA_BETA HYDROLASE FOLD-3 DOMAIN-CONTAINING PROTEIN-RELATED"/>
    <property type="match status" value="1"/>
</dbReference>
<dbReference type="STRING" id="1166073.SAMN05192530_11011"/>
<feature type="chain" id="PRO_5011535500" evidence="3">
    <location>
        <begin position="24"/>
        <end position="361"/>
    </location>
</feature>
<evidence type="ECO:0000313" key="6">
    <source>
        <dbReference type="Proteomes" id="UP000198793"/>
    </source>
</evidence>
<feature type="domain" description="Alpha/beta hydrolase fold-3" evidence="4">
    <location>
        <begin position="129"/>
        <end position="335"/>
    </location>
</feature>
<dbReference type="EMBL" id="FNIT01000010">
    <property type="protein sequence ID" value="SDO66812.1"/>
    <property type="molecule type" value="Genomic_DNA"/>
</dbReference>
<feature type="signal peptide" evidence="3">
    <location>
        <begin position="1"/>
        <end position="23"/>
    </location>
</feature>
<evidence type="ECO:0000259" key="4">
    <source>
        <dbReference type="Pfam" id="PF07859"/>
    </source>
</evidence>
<evidence type="ECO:0000256" key="2">
    <source>
        <dbReference type="ARBA" id="ARBA00022801"/>
    </source>
</evidence>
<proteinExistence type="inferred from homology"/>
<sequence length="361" mass="37525">MKPVSSLAVALAAATVLSSAALAQTATPTPAPVTETAQPAMAQPAPEMKAVLDKLTELGAKPIGTQSVEETRKGPTPADAAIAVMKDKGIQPDATVAAVKTKDMMIPGAAGEIPIRIYTPEGTGPFPIVVYFHGGGWVIADIDTYDASARGIAAGAKAIVVSADYRHAPEHKFPAAHEDANAAYKWVVENSGSFNGDATKIALVGESAGGNLAANVAIAARDQKLTAPLAEVLVYPVAGKDMTTPSYVENANAMPLSKQAMEWFVSNVFVSKDQAADPRLDLVNRTDLAGLPPTTIINAQIDPLRSEGEMLAEKMKAAGVTTQQKTYDGVTHEFFGMAAVVPQAKEATDMAVATLTKAFGD</sequence>
<dbReference type="Gene3D" id="3.40.50.1820">
    <property type="entry name" value="alpha/beta hydrolase"/>
    <property type="match status" value="1"/>
</dbReference>
<reference evidence="5 6" key="1">
    <citation type="submission" date="2016-10" db="EMBL/GenBank/DDBJ databases">
        <authorList>
            <person name="de Groot N.N."/>
        </authorList>
    </citation>
    <scope>NUCLEOTIDE SEQUENCE [LARGE SCALE GENOMIC DNA]</scope>
    <source>
        <strain evidence="6">L7-484,KACC 16230,DSM 25025</strain>
    </source>
</reference>
<dbReference type="InterPro" id="IPR013094">
    <property type="entry name" value="AB_hydrolase_3"/>
</dbReference>
<dbReference type="FunFam" id="3.40.50.1820:FF:000089">
    <property type="entry name" value="Alpha/beta hydrolase"/>
    <property type="match status" value="1"/>
</dbReference>
<dbReference type="RefSeq" id="WP_090676091.1">
    <property type="nucleotide sequence ID" value="NZ_FNIT01000010.1"/>
</dbReference>
<evidence type="ECO:0000313" key="5">
    <source>
        <dbReference type="EMBL" id="SDO66812.1"/>
    </source>
</evidence>
<keyword evidence="2" id="KW-0378">Hydrolase</keyword>
<keyword evidence="3" id="KW-0732">Signal</keyword>
<dbReference type="OrthoDB" id="9806180at2"/>
<dbReference type="AlphaFoldDB" id="A0A1H0LFB4"/>
<dbReference type="InterPro" id="IPR029058">
    <property type="entry name" value="AB_hydrolase_fold"/>
</dbReference>
<comment type="similarity">
    <text evidence="1">Belongs to the 'GDXG' lipolytic enzyme family.</text>
</comment>
<keyword evidence="6" id="KW-1185">Reference proteome</keyword>
<protein>
    <submittedName>
        <fullName evidence="5">Acetyl esterase/lipase</fullName>
    </submittedName>
</protein>
<name>A0A1H0LFB4_9HYPH</name>
<dbReference type="PANTHER" id="PTHR48081">
    <property type="entry name" value="AB HYDROLASE SUPERFAMILY PROTEIN C4A8.06C"/>
    <property type="match status" value="1"/>
</dbReference>